<dbReference type="InterPro" id="IPR037962">
    <property type="entry name" value="Neuralized"/>
</dbReference>
<dbReference type="InterPro" id="IPR006573">
    <property type="entry name" value="NHR_dom"/>
</dbReference>
<comment type="pathway">
    <text evidence="1">Protein modification; protein ubiquitination.</text>
</comment>
<dbReference type="UniPathway" id="UPA00143"/>
<name>A0A851TK37_9AVES</name>
<dbReference type="GO" id="GO:0035556">
    <property type="term" value="P:intracellular signal transduction"/>
    <property type="evidence" value="ECO:0007669"/>
    <property type="project" value="InterPro"/>
</dbReference>
<dbReference type="InterPro" id="IPR043136">
    <property type="entry name" value="B30.2/SPRY_sf"/>
</dbReference>
<proteinExistence type="predicted"/>
<dbReference type="InterPro" id="IPR001496">
    <property type="entry name" value="SOCS_box"/>
</dbReference>
<feature type="region of interest" description="Disordered" evidence="2">
    <location>
        <begin position="121"/>
        <end position="248"/>
    </location>
</feature>
<feature type="domain" description="NHR" evidence="4">
    <location>
        <begin position="24"/>
        <end position="176"/>
    </location>
</feature>
<evidence type="ECO:0000313" key="6">
    <source>
        <dbReference type="Proteomes" id="UP000661971"/>
    </source>
</evidence>
<evidence type="ECO:0000313" key="5">
    <source>
        <dbReference type="EMBL" id="NXD16202.1"/>
    </source>
</evidence>
<dbReference type="PANTHER" id="PTHR12429:SF8">
    <property type="entry name" value="NEURALIZED-LIKE PROTEIN 2"/>
    <property type="match status" value="1"/>
</dbReference>
<dbReference type="GO" id="GO:0016567">
    <property type="term" value="P:protein ubiquitination"/>
    <property type="evidence" value="ECO:0007669"/>
    <property type="project" value="UniProtKB-UniPathway"/>
</dbReference>
<reference evidence="6" key="1">
    <citation type="submission" date="2023-07" db="EMBL/GenBank/DDBJ databases">
        <title>Bird 10,000 Genomes (B10K) Project - Family phase.</title>
        <authorList>
            <person name="Zhang G."/>
        </authorList>
    </citation>
    <scope>NUCLEOTIDE SEQUENCE [LARGE SCALE GENOMIC DNA]</scope>
</reference>
<sequence>PAPGLKIAVSAMAAAAMAAPRRSDTGFHHVHGANVRIDATRTQATRVESFAHGLCFSREPLAPGQVFLVEIEEKELGWCGHLRVGLTAHDPQSLRVVPEYSLPDLVSLGDTWVFAITRSHNRDTGGRGRALRWPGRREQALRGAPYGGPRCRGLARAVDAGSGWKGQPGRRRRRGSGRPWGRRAAGGGTASAAIPRSAGPRAKGRAAHTGAPGRWEQGRAATPAPSPGPLTRRKHGASGEAAPAQRAPRSLAVPSLQTLCRLVIRQHVVHRLDIDGLALPPLLKTFCKE</sequence>
<dbReference type="PROSITE" id="PS50225">
    <property type="entry name" value="SOCS"/>
    <property type="match status" value="1"/>
</dbReference>
<evidence type="ECO:0000256" key="1">
    <source>
        <dbReference type="ARBA" id="ARBA00004906"/>
    </source>
</evidence>
<feature type="domain" description="SOCS box" evidence="3">
    <location>
        <begin position="249"/>
        <end position="289"/>
    </location>
</feature>
<keyword evidence="6" id="KW-1185">Reference proteome</keyword>
<dbReference type="SMART" id="SM00588">
    <property type="entry name" value="NEUZ"/>
    <property type="match status" value="1"/>
</dbReference>
<dbReference type="InterPro" id="IPR036036">
    <property type="entry name" value="SOCS_box-like_dom_sf"/>
</dbReference>
<dbReference type="Pfam" id="PF07525">
    <property type="entry name" value="SOCS_box"/>
    <property type="match status" value="1"/>
</dbReference>
<dbReference type="Proteomes" id="UP000661971">
    <property type="component" value="Unassembled WGS sequence"/>
</dbReference>
<evidence type="ECO:0000259" key="4">
    <source>
        <dbReference type="PROSITE" id="PS51065"/>
    </source>
</evidence>
<dbReference type="Gene3D" id="1.10.750.20">
    <property type="entry name" value="SOCS box"/>
    <property type="match status" value="1"/>
</dbReference>
<protein>
    <submittedName>
        <fullName evidence="5">NEUL2 protein</fullName>
    </submittedName>
</protein>
<dbReference type="PANTHER" id="PTHR12429">
    <property type="entry name" value="NEURALIZED"/>
    <property type="match status" value="1"/>
</dbReference>
<dbReference type="SUPFAM" id="SSF158235">
    <property type="entry name" value="SOCS box-like"/>
    <property type="match status" value="1"/>
</dbReference>
<dbReference type="Gene3D" id="2.60.120.920">
    <property type="match status" value="1"/>
</dbReference>
<dbReference type="PROSITE" id="PS51065">
    <property type="entry name" value="NHR"/>
    <property type="match status" value="1"/>
</dbReference>
<organism evidence="5 6">
    <name type="scientific">Nothocercus nigrocapillus</name>
    <dbReference type="NCBI Taxonomy" id="1977171"/>
    <lineage>
        <taxon>Eukaryota</taxon>
        <taxon>Metazoa</taxon>
        <taxon>Chordata</taxon>
        <taxon>Craniata</taxon>
        <taxon>Vertebrata</taxon>
        <taxon>Euteleostomi</taxon>
        <taxon>Archelosauria</taxon>
        <taxon>Archosauria</taxon>
        <taxon>Dinosauria</taxon>
        <taxon>Saurischia</taxon>
        <taxon>Theropoda</taxon>
        <taxon>Coelurosauria</taxon>
        <taxon>Aves</taxon>
        <taxon>Palaeognathae</taxon>
        <taxon>Tinamiformes</taxon>
        <taxon>Tinamidae</taxon>
        <taxon>Nothocercus</taxon>
    </lineage>
</organism>
<evidence type="ECO:0000259" key="3">
    <source>
        <dbReference type="PROSITE" id="PS50225"/>
    </source>
</evidence>
<dbReference type="EMBL" id="WBNA01000365">
    <property type="protein sequence ID" value="NXD16202.1"/>
    <property type="molecule type" value="Genomic_DNA"/>
</dbReference>
<gene>
    <name evidence="5" type="primary">Neurl2</name>
    <name evidence="5" type="ORF">NOTNIG_R04929</name>
</gene>
<evidence type="ECO:0000256" key="2">
    <source>
        <dbReference type="SAM" id="MobiDB-lite"/>
    </source>
</evidence>
<dbReference type="SMART" id="SM00969">
    <property type="entry name" value="SOCS_box"/>
    <property type="match status" value="1"/>
</dbReference>
<feature type="non-terminal residue" evidence="5">
    <location>
        <position position="1"/>
    </location>
</feature>
<dbReference type="GO" id="GO:0061630">
    <property type="term" value="F:ubiquitin protein ligase activity"/>
    <property type="evidence" value="ECO:0007669"/>
    <property type="project" value="TreeGrafter"/>
</dbReference>
<accession>A0A851TK37</accession>
<comment type="caution">
    <text evidence="5">The sequence shown here is derived from an EMBL/GenBank/DDBJ whole genome shotgun (WGS) entry which is preliminary data.</text>
</comment>
<dbReference type="AlphaFoldDB" id="A0A851TK37"/>
<feature type="non-terminal residue" evidence="5">
    <location>
        <position position="289"/>
    </location>
</feature>
<dbReference type="Pfam" id="PF07177">
    <property type="entry name" value="Neuralized"/>
    <property type="match status" value="1"/>
</dbReference>